<proteinExistence type="predicted"/>
<name>A0A5S9PQP5_9HYPH</name>
<dbReference type="Proteomes" id="UP000433050">
    <property type="component" value="Unassembled WGS sequence"/>
</dbReference>
<evidence type="ECO:0000256" key="1">
    <source>
        <dbReference type="SAM" id="Phobius"/>
    </source>
</evidence>
<keyword evidence="1" id="KW-1133">Transmembrane helix</keyword>
<accession>A0A5S9PQP5</accession>
<dbReference type="AlphaFoldDB" id="A0A5S9PQP5"/>
<keyword evidence="1" id="KW-0472">Membrane</keyword>
<feature type="transmembrane region" description="Helical" evidence="1">
    <location>
        <begin position="41"/>
        <end position="64"/>
    </location>
</feature>
<evidence type="ECO:0000313" key="3">
    <source>
        <dbReference type="Proteomes" id="UP000433050"/>
    </source>
</evidence>
<protein>
    <submittedName>
        <fullName evidence="2">Uncharacterized protein</fullName>
    </submittedName>
</protein>
<gene>
    <name evidence="2" type="ORF">STARVERO_03321</name>
</gene>
<evidence type="ECO:0000313" key="2">
    <source>
        <dbReference type="EMBL" id="CAA0106305.1"/>
    </source>
</evidence>
<keyword evidence="3" id="KW-1185">Reference proteome</keyword>
<sequence>MNRVTFNHAAPERAFRREAMTLTEGEALPGHDARCDSARHYAAVGIFSLAVLSVLGVAVGAYAFGGADAYDSARTPFGPAREMLTASDLLTDGLSAVGLSATGVGADAPMLRPGFGVAGIAAADGEDTGAPVGAVMNVQGALDAAATVTAAPARGEAASAETATAFGATPAVGATVPPLR</sequence>
<reference evidence="2 3" key="1">
    <citation type="submission" date="2019-12" db="EMBL/GenBank/DDBJ databases">
        <authorList>
            <person name="Reyes-Prieto M."/>
        </authorList>
    </citation>
    <scope>NUCLEOTIDE SEQUENCE [LARGE SCALE GENOMIC DNA]</scope>
    <source>
        <strain evidence="2">HF14-78462</strain>
    </source>
</reference>
<dbReference type="RefSeq" id="WP_159600146.1">
    <property type="nucleotide sequence ID" value="NZ_CACSAS010000001.1"/>
</dbReference>
<dbReference type="EMBL" id="CACSAS010000001">
    <property type="protein sequence ID" value="CAA0106305.1"/>
    <property type="molecule type" value="Genomic_DNA"/>
</dbReference>
<organism evidence="2 3">
    <name type="scientific">Starkeya nomas</name>
    <dbReference type="NCBI Taxonomy" id="2666134"/>
    <lineage>
        <taxon>Bacteria</taxon>
        <taxon>Pseudomonadati</taxon>
        <taxon>Pseudomonadota</taxon>
        <taxon>Alphaproteobacteria</taxon>
        <taxon>Hyphomicrobiales</taxon>
        <taxon>Xanthobacteraceae</taxon>
        <taxon>Starkeya</taxon>
    </lineage>
</organism>
<keyword evidence="1" id="KW-0812">Transmembrane</keyword>